<dbReference type="EMBL" id="JAAXLA010000094">
    <property type="protein sequence ID" value="NMI01659.1"/>
    <property type="molecule type" value="Genomic_DNA"/>
</dbReference>
<organism evidence="2 3">
    <name type="scientific">Pseudonocardia acidicola</name>
    <dbReference type="NCBI Taxonomy" id="2724939"/>
    <lineage>
        <taxon>Bacteria</taxon>
        <taxon>Bacillati</taxon>
        <taxon>Actinomycetota</taxon>
        <taxon>Actinomycetes</taxon>
        <taxon>Pseudonocardiales</taxon>
        <taxon>Pseudonocardiaceae</taxon>
        <taxon>Pseudonocardia</taxon>
    </lineage>
</organism>
<dbReference type="RefSeq" id="WP_169385193.1">
    <property type="nucleotide sequence ID" value="NZ_JAAXLA010000094.1"/>
</dbReference>
<sequence length="188" mass="19379">MVLVGLLGACGGSAGSAPAGQSANSNPNGPEVNAAGDIPDNQVYVPYSDPGGLFTVSVPQGWSRSASGSGVVFTDKLNSVRIEAQPRPTAPDVASARAQEVPRLQGSVTGFKLGDVSTAQRSAGAAVLVTYQAVSASNAVTGRSAVEAVERYEFWKGGQEVILTLSGAQGADNVDPWKKITDSFRWNR</sequence>
<comment type="caution">
    <text evidence="2">The sequence shown here is derived from an EMBL/GenBank/DDBJ whole genome shotgun (WGS) entry which is preliminary data.</text>
</comment>
<keyword evidence="3" id="KW-1185">Reference proteome</keyword>
<feature type="compositionally biased region" description="Low complexity" evidence="1">
    <location>
        <begin position="15"/>
        <end position="28"/>
    </location>
</feature>
<name>A0ABX1SMA9_9PSEU</name>
<accession>A0ABX1SMA9</accession>
<evidence type="ECO:0000313" key="3">
    <source>
        <dbReference type="Proteomes" id="UP000820669"/>
    </source>
</evidence>
<proteinExistence type="predicted"/>
<evidence type="ECO:0008006" key="4">
    <source>
        <dbReference type="Google" id="ProtNLM"/>
    </source>
</evidence>
<gene>
    <name evidence="2" type="ORF">HF526_30820</name>
</gene>
<evidence type="ECO:0000256" key="1">
    <source>
        <dbReference type="SAM" id="MobiDB-lite"/>
    </source>
</evidence>
<reference evidence="2 3" key="1">
    <citation type="submission" date="2020-04" db="EMBL/GenBank/DDBJ databases">
        <authorList>
            <person name="Klaysubun C."/>
            <person name="Duangmal K."/>
            <person name="Lipun K."/>
        </authorList>
    </citation>
    <scope>NUCLEOTIDE SEQUENCE [LARGE SCALE GENOMIC DNA]</scope>
    <source>
        <strain evidence="2 3">K10HN5</strain>
    </source>
</reference>
<evidence type="ECO:0000313" key="2">
    <source>
        <dbReference type="EMBL" id="NMI01659.1"/>
    </source>
</evidence>
<dbReference type="Proteomes" id="UP000820669">
    <property type="component" value="Unassembled WGS sequence"/>
</dbReference>
<dbReference type="Gene3D" id="3.40.1000.10">
    <property type="entry name" value="Mog1/PsbP, alpha/beta/alpha sandwich"/>
    <property type="match status" value="1"/>
</dbReference>
<feature type="region of interest" description="Disordered" evidence="1">
    <location>
        <begin position="14"/>
        <end position="41"/>
    </location>
</feature>
<protein>
    <recommendedName>
        <fullName evidence="4">Lipoprotein LpqN</fullName>
    </recommendedName>
</protein>